<protein>
    <submittedName>
        <fullName evidence="5">Histidine triad (HIT) protein</fullName>
    </submittedName>
</protein>
<sequence>MDCLFCKIINKEIPAGIFYEDAETIAFLDIAPANFGHSLVMSKTHCKNILDCSDEIMAVVAKRVKMLAPKIMAATGADGINVTSNNEAAAGQIVMHMHWHLIPRYPNDGLLSWPKKEGITAEQNATLLEKIHALN</sequence>
<dbReference type="PRINTS" id="PR00332">
    <property type="entry name" value="HISTRIAD"/>
</dbReference>
<gene>
    <name evidence="5" type="ORF">UV05_C0006G0013</name>
</gene>
<dbReference type="Gene3D" id="3.30.428.10">
    <property type="entry name" value="HIT-like"/>
    <property type="match status" value="1"/>
</dbReference>
<evidence type="ECO:0000313" key="5">
    <source>
        <dbReference type="EMBL" id="KKS44449.1"/>
    </source>
</evidence>
<dbReference type="InterPro" id="IPR036265">
    <property type="entry name" value="HIT-like_sf"/>
</dbReference>
<dbReference type="GO" id="GO:0009150">
    <property type="term" value="P:purine ribonucleotide metabolic process"/>
    <property type="evidence" value="ECO:0007669"/>
    <property type="project" value="TreeGrafter"/>
</dbReference>
<dbReference type="PROSITE" id="PS51084">
    <property type="entry name" value="HIT_2"/>
    <property type="match status" value="1"/>
</dbReference>
<dbReference type="InterPro" id="IPR011146">
    <property type="entry name" value="HIT-like"/>
</dbReference>
<dbReference type="InterPro" id="IPR001310">
    <property type="entry name" value="Histidine_triad_HIT"/>
</dbReference>
<dbReference type="Proteomes" id="UP000034875">
    <property type="component" value="Unassembled WGS sequence"/>
</dbReference>
<dbReference type="Pfam" id="PF01230">
    <property type="entry name" value="HIT"/>
    <property type="match status" value="1"/>
</dbReference>
<dbReference type="GO" id="GO:0006790">
    <property type="term" value="P:sulfur compound metabolic process"/>
    <property type="evidence" value="ECO:0007669"/>
    <property type="project" value="TreeGrafter"/>
</dbReference>
<evidence type="ECO:0000256" key="1">
    <source>
        <dbReference type="PIRSR" id="PIRSR601310-1"/>
    </source>
</evidence>
<evidence type="ECO:0000259" key="4">
    <source>
        <dbReference type="PROSITE" id="PS51084"/>
    </source>
</evidence>
<feature type="active site" description="Tele-AMP-histidine intermediate" evidence="1">
    <location>
        <position position="98"/>
    </location>
</feature>
<proteinExistence type="predicted"/>
<comment type="caution">
    <text evidence="5">The sequence shown here is derived from an EMBL/GenBank/DDBJ whole genome shotgun (WGS) entry which is preliminary data.</text>
</comment>
<dbReference type="PANTHER" id="PTHR47670:SF1">
    <property type="entry name" value="ADENYLYLSULFATASE HINT3"/>
    <property type="match status" value="1"/>
</dbReference>
<dbReference type="EMBL" id="LCCZ01000006">
    <property type="protein sequence ID" value="KKS44449.1"/>
    <property type="molecule type" value="Genomic_DNA"/>
</dbReference>
<evidence type="ECO:0000256" key="3">
    <source>
        <dbReference type="PROSITE-ProRule" id="PRU00464"/>
    </source>
</evidence>
<name>A0A0G0Z722_9BACT</name>
<feature type="domain" description="HIT" evidence="4">
    <location>
        <begin position="4"/>
        <end position="111"/>
    </location>
</feature>
<evidence type="ECO:0000256" key="2">
    <source>
        <dbReference type="PIRSR" id="PIRSR601310-3"/>
    </source>
</evidence>
<reference evidence="5 6" key="1">
    <citation type="journal article" date="2015" name="Nature">
        <title>rRNA introns, odd ribosomes, and small enigmatic genomes across a large radiation of phyla.</title>
        <authorList>
            <person name="Brown C.T."/>
            <person name="Hug L.A."/>
            <person name="Thomas B.C."/>
            <person name="Sharon I."/>
            <person name="Castelle C.J."/>
            <person name="Singh A."/>
            <person name="Wilkins M.J."/>
            <person name="Williams K.H."/>
            <person name="Banfield J.F."/>
        </authorList>
    </citation>
    <scope>NUCLEOTIDE SEQUENCE [LARGE SCALE GENOMIC DNA]</scope>
</reference>
<accession>A0A0G0Z722</accession>
<dbReference type="AlphaFoldDB" id="A0A0G0Z722"/>
<dbReference type="GO" id="GO:0047627">
    <property type="term" value="F:adenylylsulfatase activity"/>
    <property type="evidence" value="ECO:0007669"/>
    <property type="project" value="TreeGrafter"/>
</dbReference>
<dbReference type="PANTHER" id="PTHR47670">
    <property type="entry name" value="ADENYLYLSULFATASE HINT3"/>
    <property type="match status" value="1"/>
</dbReference>
<organism evidence="5 6">
    <name type="scientific">candidate division CPR1 bacterium GW2011_GWA2_42_17</name>
    <dbReference type="NCBI Taxonomy" id="1618341"/>
    <lineage>
        <taxon>Bacteria</taxon>
        <taxon>candidate division CPR1</taxon>
    </lineage>
</organism>
<dbReference type="SUPFAM" id="SSF54197">
    <property type="entry name" value="HIT-like"/>
    <property type="match status" value="1"/>
</dbReference>
<evidence type="ECO:0000313" key="6">
    <source>
        <dbReference type="Proteomes" id="UP000034875"/>
    </source>
</evidence>
<feature type="short sequence motif" description="Histidine triad motif" evidence="2 3">
    <location>
        <begin position="96"/>
        <end position="100"/>
    </location>
</feature>